<dbReference type="EMBL" id="JNVN01000140">
    <property type="protein sequence ID" value="KHJ36120.1"/>
    <property type="molecule type" value="Genomic_DNA"/>
</dbReference>
<dbReference type="CDD" id="cd09276">
    <property type="entry name" value="Rnase_HI_RT_non_LTR"/>
    <property type="match status" value="1"/>
</dbReference>
<feature type="domain" description="RNase H type-1" evidence="1">
    <location>
        <begin position="578"/>
        <end position="720"/>
    </location>
</feature>
<evidence type="ECO:0000313" key="3">
    <source>
        <dbReference type="Proteomes" id="UP000030854"/>
    </source>
</evidence>
<proteinExistence type="predicted"/>
<dbReference type="Gene3D" id="3.30.420.10">
    <property type="entry name" value="Ribonuclease H-like superfamily/Ribonuclease H"/>
    <property type="match status" value="1"/>
</dbReference>
<dbReference type="InterPro" id="IPR002156">
    <property type="entry name" value="RNaseH_domain"/>
</dbReference>
<dbReference type="PROSITE" id="PS50879">
    <property type="entry name" value="RNASE_H_1"/>
    <property type="match status" value="1"/>
</dbReference>
<dbReference type="InterPro" id="IPR012337">
    <property type="entry name" value="RNaseH-like_sf"/>
</dbReference>
<protein>
    <recommendedName>
        <fullName evidence="1">RNase H type-1 domain-containing protein</fullName>
    </recommendedName>
</protein>
<dbReference type="GO" id="GO:0003676">
    <property type="term" value="F:nucleic acid binding"/>
    <property type="evidence" value="ECO:0007669"/>
    <property type="project" value="InterPro"/>
</dbReference>
<dbReference type="AlphaFoldDB" id="A0A0B1PFN9"/>
<accession>A0A0B1PFN9</accession>
<dbReference type="STRING" id="52586.A0A0B1PFN9"/>
<dbReference type="PANTHER" id="PTHR33481">
    <property type="entry name" value="REVERSE TRANSCRIPTASE"/>
    <property type="match status" value="1"/>
</dbReference>
<dbReference type="Proteomes" id="UP000030854">
    <property type="component" value="Unassembled WGS sequence"/>
</dbReference>
<reference evidence="2 3" key="1">
    <citation type="journal article" date="2014" name="BMC Genomics">
        <title>Adaptive genomic structural variation in the grape powdery mildew pathogen, Erysiphe necator.</title>
        <authorList>
            <person name="Jones L."/>
            <person name="Riaz S."/>
            <person name="Morales-Cruz A."/>
            <person name="Amrine K.C."/>
            <person name="McGuire B."/>
            <person name="Gubler W.D."/>
            <person name="Walker M.A."/>
            <person name="Cantu D."/>
        </authorList>
    </citation>
    <scope>NUCLEOTIDE SEQUENCE [LARGE SCALE GENOMIC DNA]</scope>
    <source>
        <strain evidence="3">c</strain>
    </source>
</reference>
<evidence type="ECO:0000259" key="1">
    <source>
        <dbReference type="PROSITE" id="PS50879"/>
    </source>
</evidence>
<evidence type="ECO:0000313" key="2">
    <source>
        <dbReference type="EMBL" id="KHJ36120.1"/>
    </source>
</evidence>
<gene>
    <name evidence="2" type="ORF">EV44_g3190</name>
</gene>
<keyword evidence="3" id="KW-1185">Reference proteome</keyword>
<dbReference type="OMA" id="LCCGAMK"/>
<dbReference type="InterPro" id="IPR036397">
    <property type="entry name" value="RNaseH_sf"/>
</dbReference>
<comment type="caution">
    <text evidence="2">The sequence shown here is derived from an EMBL/GenBank/DDBJ whole genome shotgun (WGS) entry which is preliminary data.</text>
</comment>
<dbReference type="SUPFAM" id="SSF53098">
    <property type="entry name" value="Ribonuclease H-like"/>
    <property type="match status" value="1"/>
</dbReference>
<name>A0A0B1PFN9_UNCNE</name>
<dbReference type="PANTHER" id="PTHR33481:SF1">
    <property type="entry name" value="ENDONUCLEASE_EXONUCLEASE_PHOSPHATASE DOMAIN-CONTAINING PROTEIN-RELATED"/>
    <property type="match status" value="1"/>
</dbReference>
<organism evidence="2 3">
    <name type="scientific">Uncinula necator</name>
    <name type="common">Grape powdery mildew</name>
    <dbReference type="NCBI Taxonomy" id="52586"/>
    <lineage>
        <taxon>Eukaryota</taxon>
        <taxon>Fungi</taxon>
        <taxon>Dikarya</taxon>
        <taxon>Ascomycota</taxon>
        <taxon>Pezizomycotina</taxon>
        <taxon>Leotiomycetes</taxon>
        <taxon>Erysiphales</taxon>
        <taxon>Erysiphaceae</taxon>
        <taxon>Erysiphe</taxon>
    </lineage>
</organism>
<dbReference type="GO" id="GO:0004523">
    <property type="term" value="F:RNA-DNA hybrid ribonuclease activity"/>
    <property type="evidence" value="ECO:0007669"/>
    <property type="project" value="InterPro"/>
</dbReference>
<sequence>MFTIQGPVNPANLVENPSICSKYNTKQADWKKFRDIFKQKLRNDSFLQSSTYRQFQTSYSQSNFIQQESIHHISAILDNIAASLTQAIQSAALASIPLIKQGANSKPWWNPSLKSQRKDMQRKQRLCARSNQASQKSLLQLEFSEARNSYMQAIKEAKRNHWNSFLEKEDPQSIFKAMKYTKDARVGMIPPIQCRQGILHNSFPEKCKVLRDSLFPKPPTAENILQTDEEQCSETDDWPSLTQDELQQACSTKIKGKTPGPDSVNQEMIIVAYEAEPDIFFEIDLFRTKSCLVLSYIDDISLTVSSTSLKKNVRILEEEAKSLYKLASLNKIEFDLDKTELIHFTKSKEAQLINLSLPNGIIVKPKNLVRWLGIWFDNGLTFKQHLAIRIQQAKNNFYRMARLANINSGLSPHSIRQLYLACVNSICDYGSPVWWRNQASFKTDLQKLQNLATRKILGVFKTAPTKVMEIEAGIPPPNIRLDDIARRYALRLRSLPEEHPLSCLINTRYLEETVVTRPTQLEIGYAATQDFWPSNVEQIDYRKTKAWNPKPFYKVFISNKSKADEAIAHRSMIDSDRGTKTLYIYTDASGVQPSKGIGIGMVVYNMFEDRVIFENKANIGFQQVVYNGEIEAIVLALEIVSKEIQYKDYSIKIFSDNQAALQRIKIYSEKPGQEQQLRALKAANQAKSNGFLSISLIWVPGHQKIYGNEKADALARGGTNETPSSVKTSLNFIFQENRQRALEEWREDYSAYKNEALTKNRSTYAAKYEERFARTMNFPHGIKRKICSAFFQLKIEHGYFKSYLYRIKRETSDRCTCNYRAKQTPRHLLLDCKTYNSERRQLFDDLNVQRPTMALLLHTRKGIIATLKFITKTNIATRDWYEDIRT</sequence>
<dbReference type="HOGENOM" id="CLU_000680_23_3_1"/>
<dbReference type="Pfam" id="PF00075">
    <property type="entry name" value="RNase_H"/>
    <property type="match status" value="1"/>
</dbReference>